<accession>A0A9W6V5I9</accession>
<dbReference type="SUPFAM" id="SSF56059">
    <property type="entry name" value="Glutathione synthetase ATP-binding domain-like"/>
    <property type="match status" value="1"/>
</dbReference>
<organism evidence="1 2">
    <name type="scientific">Kitasatospora phosalacinea</name>
    <dbReference type="NCBI Taxonomy" id="2065"/>
    <lineage>
        <taxon>Bacteria</taxon>
        <taxon>Bacillati</taxon>
        <taxon>Actinomycetota</taxon>
        <taxon>Actinomycetes</taxon>
        <taxon>Kitasatosporales</taxon>
        <taxon>Streptomycetaceae</taxon>
        <taxon>Kitasatospora</taxon>
    </lineage>
</organism>
<sequence length="450" mass="48942">MTREYLAEVVASGAKADELVGTQVRSAMLNTFYDSKYLSRPLFLGLAEQVRLHADLENLRTALAALPDRLFGGDFAAFSRAVGLNDLQVAAVLRGRGRSLTRQTRADLYLDPSGFKLLELNIGSAVGGMDNADMCRSQLDHPVLAEFAERHGLGYVDTLREQVNNILVESGFTREDRPVVALTDWPGSYDKMLPYMELLCGRWAELGLEAYPCHLGHLEARDGRVWLGDKPVDIVFRTFLIGDVLKGPEAPGLMDPVLDAAERGEVRIFTPMDSAAYASKGALAMLSDEGNRGLFTPEELASLDRILPWTRMVRPGPVTLEGGERVDLVEYAVAHQQELALKPTSLSGGSGVVLGWAEDLAPQEWRELVTAALDGPFVVQRRIRPTPELFPDERGELTSWTPLWGVFTSAAGYGGAFARATPESSGDVVVNVANGAHAGPVLQVTAAPER</sequence>
<reference evidence="1" key="1">
    <citation type="submission" date="2023-02" db="EMBL/GenBank/DDBJ databases">
        <title>Kitasatospora phosalacinea NBRC 14627.</title>
        <authorList>
            <person name="Ichikawa N."/>
            <person name="Sato H."/>
            <person name="Tonouchi N."/>
        </authorList>
    </citation>
    <scope>NUCLEOTIDE SEQUENCE</scope>
    <source>
        <strain evidence="1">NBRC 14627</strain>
    </source>
</reference>
<dbReference type="Proteomes" id="UP001165041">
    <property type="component" value="Unassembled WGS sequence"/>
</dbReference>
<evidence type="ECO:0000313" key="2">
    <source>
        <dbReference type="Proteomes" id="UP001165041"/>
    </source>
</evidence>
<gene>
    <name evidence="1" type="ORF">Kpho02_55760</name>
</gene>
<comment type="caution">
    <text evidence="1">The sequence shown here is derived from an EMBL/GenBank/DDBJ whole genome shotgun (WGS) entry which is preliminary data.</text>
</comment>
<protein>
    <submittedName>
        <fullName evidence="1">Uncharacterized protein</fullName>
    </submittedName>
</protein>
<name>A0A9W6V5I9_9ACTN</name>
<proteinExistence type="predicted"/>
<dbReference type="EMBL" id="BSSA01000023">
    <property type="protein sequence ID" value="GLW73277.1"/>
    <property type="molecule type" value="Genomic_DNA"/>
</dbReference>
<evidence type="ECO:0000313" key="1">
    <source>
        <dbReference type="EMBL" id="GLW73277.1"/>
    </source>
</evidence>
<dbReference type="AlphaFoldDB" id="A0A9W6V5I9"/>